<feature type="domain" description="WxxW" evidence="5">
    <location>
        <begin position="142"/>
        <end position="222"/>
    </location>
</feature>
<evidence type="ECO:0000256" key="4">
    <source>
        <dbReference type="ARBA" id="ARBA00023180"/>
    </source>
</evidence>
<sequence>YYVTFLVSLSPGLFRSMALRLSISAFIQLHFTDLTSFVCPCSDCWTPWFDRDDPADTGDWETLFELRQEHPGKICQKPLQIQVQTTGGAPAASTGEVFFKFDTVTGFACRNQDQAPVCNCHDYRVRFMCPFHFCHRSEVTCWTQWFDRDDPAGSGDWETLINLHLQNPGKICTKPLQIQVKTTSGQSVSSTGNVIYNDTTTGFICRNSDQRKGLCSDYMVRFRSLCGKSLTTFCLKY</sequence>
<dbReference type="Ensembl" id="ENSPMGT00000027058.1">
    <property type="protein sequence ID" value="ENSPMGP00000025407.1"/>
    <property type="gene ID" value="ENSPMGG00000020501.1"/>
</dbReference>
<evidence type="ECO:0000259" key="5">
    <source>
        <dbReference type="Pfam" id="PF13330"/>
    </source>
</evidence>
<evidence type="ECO:0000256" key="3">
    <source>
        <dbReference type="ARBA" id="ARBA00022729"/>
    </source>
</evidence>
<proteinExistence type="predicted"/>
<keyword evidence="3" id="KW-0732">Signal</keyword>
<dbReference type="Pfam" id="PF13330">
    <property type="entry name" value="Mucin2_WxxW"/>
    <property type="match status" value="2"/>
</dbReference>
<evidence type="ECO:0000256" key="1">
    <source>
        <dbReference type="ARBA" id="ARBA00004613"/>
    </source>
</evidence>
<reference evidence="6" key="1">
    <citation type="submission" date="2025-08" db="UniProtKB">
        <authorList>
            <consortium name="Ensembl"/>
        </authorList>
    </citation>
    <scope>IDENTIFICATION</scope>
</reference>
<dbReference type="GO" id="GO:0005576">
    <property type="term" value="C:extracellular region"/>
    <property type="evidence" value="ECO:0007669"/>
    <property type="project" value="UniProtKB-SubCell"/>
</dbReference>
<dbReference type="PANTHER" id="PTHR15031:SF4">
    <property type="entry name" value="CARTILAGE INTERMEDIATE LAYER PROTEIN 1"/>
    <property type="match status" value="1"/>
</dbReference>
<evidence type="ECO:0000313" key="6">
    <source>
        <dbReference type="Ensembl" id="ENSPMGP00000025407.1"/>
    </source>
</evidence>
<feature type="domain" description="WxxW" evidence="5">
    <location>
        <begin position="45"/>
        <end position="129"/>
    </location>
</feature>
<dbReference type="InterPro" id="IPR025155">
    <property type="entry name" value="WxxW_domain"/>
</dbReference>
<keyword evidence="4" id="KW-0325">Glycoprotein</keyword>
<dbReference type="PANTHER" id="PTHR15031">
    <property type="entry name" value="CARTILAGE INTERMEDIATE LAYER PROTEIN CLIP"/>
    <property type="match status" value="1"/>
</dbReference>
<protein>
    <recommendedName>
        <fullName evidence="5">WxxW domain-containing protein</fullName>
    </recommendedName>
</protein>
<evidence type="ECO:0000313" key="7">
    <source>
        <dbReference type="Proteomes" id="UP000261520"/>
    </source>
</evidence>
<evidence type="ECO:0000256" key="2">
    <source>
        <dbReference type="ARBA" id="ARBA00022525"/>
    </source>
</evidence>
<dbReference type="AlphaFoldDB" id="A0A3B4B6T8"/>
<organism evidence="6 7">
    <name type="scientific">Periophthalmus magnuspinnatus</name>
    <dbReference type="NCBI Taxonomy" id="409849"/>
    <lineage>
        <taxon>Eukaryota</taxon>
        <taxon>Metazoa</taxon>
        <taxon>Chordata</taxon>
        <taxon>Craniata</taxon>
        <taxon>Vertebrata</taxon>
        <taxon>Euteleostomi</taxon>
        <taxon>Actinopterygii</taxon>
        <taxon>Neopterygii</taxon>
        <taxon>Teleostei</taxon>
        <taxon>Neoteleostei</taxon>
        <taxon>Acanthomorphata</taxon>
        <taxon>Gobiaria</taxon>
        <taxon>Gobiiformes</taxon>
        <taxon>Gobioidei</taxon>
        <taxon>Gobiidae</taxon>
        <taxon>Oxudercinae</taxon>
        <taxon>Periophthalmus</taxon>
    </lineage>
</organism>
<dbReference type="Proteomes" id="UP000261520">
    <property type="component" value="Unplaced"/>
</dbReference>
<name>A0A3B4B6T8_9GOBI</name>
<keyword evidence="7" id="KW-1185">Reference proteome</keyword>
<comment type="subcellular location">
    <subcellularLocation>
        <location evidence="1">Secreted</location>
    </subcellularLocation>
</comment>
<keyword evidence="2" id="KW-0964">Secreted</keyword>
<reference evidence="6" key="2">
    <citation type="submission" date="2025-09" db="UniProtKB">
        <authorList>
            <consortium name="Ensembl"/>
        </authorList>
    </citation>
    <scope>IDENTIFICATION</scope>
</reference>
<dbReference type="STRING" id="409849.ENSPMGP00000025407"/>
<dbReference type="InterPro" id="IPR039675">
    <property type="entry name" value="CILP1/CILP2"/>
</dbReference>
<accession>A0A3B4B6T8</accession>